<reference evidence="1" key="2">
    <citation type="submission" date="2021-12" db="EMBL/GenBank/DDBJ databases">
        <title>Resequencing data analysis of finger millet.</title>
        <authorList>
            <person name="Hatakeyama M."/>
            <person name="Aluri S."/>
            <person name="Balachadran M.T."/>
            <person name="Sivarajan S.R."/>
            <person name="Poveda L."/>
            <person name="Shimizu-Inatsugi R."/>
            <person name="Schlapbach R."/>
            <person name="Sreeman S.M."/>
            <person name="Shimizu K.K."/>
        </authorList>
    </citation>
    <scope>NUCLEOTIDE SEQUENCE</scope>
</reference>
<gene>
    <name evidence="1" type="primary">ga06483</name>
    <name evidence="1" type="ORF">PR202_ga06483</name>
</gene>
<name>A0AAV5BV60_ELECO</name>
<dbReference type="Proteomes" id="UP001054889">
    <property type="component" value="Unassembled WGS sequence"/>
</dbReference>
<reference evidence="1" key="1">
    <citation type="journal article" date="2018" name="DNA Res.">
        <title>Multiple hybrid de novo genome assembly of finger millet, an orphan allotetraploid crop.</title>
        <authorList>
            <person name="Hatakeyama M."/>
            <person name="Aluri S."/>
            <person name="Balachadran M.T."/>
            <person name="Sivarajan S.R."/>
            <person name="Patrignani A."/>
            <person name="Gruter S."/>
            <person name="Poveda L."/>
            <person name="Shimizu-Inatsugi R."/>
            <person name="Baeten J."/>
            <person name="Francoijs K.J."/>
            <person name="Nataraja K.N."/>
            <person name="Reddy Y.A.N."/>
            <person name="Phadnis S."/>
            <person name="Ravikumar R.L."/>
            <person name="Schlapbach R."/>
            <person name="Sreeman S.M."/>
            <person name="Shimizu K.K."/>
        </authorList>
    </citation>
    <scope>NUCLEOTIDE SEQUENCE</scope>
</reference>
<dbReference type="EMBL" id="BQKI01000003">
    <property type="protein sequence ID" value="GJM90225.1"/>
    <property type="molecule type" value="Genomic_DNA"/>
</dbReference>
<dbReference type="AlphaFoldDB" id="A0AAV5BV60"/>
<organism evidence="1 2">
    <name type="scientific">Eleusine coracana subsp. coracana</name>
    <dbReference type="NCBI Taxonomy" id="191504"/>
    <lineage>
        <taxon>Eukaryota</taxon>
        <taxon>Viridiplantae</taxon>
        <taxon>Streptophyta</taxon>
        <taxon>Embryophyta</taxon>
        <taxon>Tracheophyta</taxon>
        <taxon>Spermatophyta</taxon>
        <taxon>Magnoliopsida</taxon>
        <taxon>Liliopsida</taxon>
        <taxon>Poales</taxon>
        <taxon>Poaceae</taxon>
        <taxon>PACMAD clade</taxon>
        <taxon>Chloridoideae</taxon>
        <taxon>Cynodonteae</taxon>
        <taxon>Eleusininae</taxon>
        <taxon>Eleusine</taxon>
    </lineage>
</organism>
<keyword evidence="2" id="KW-1185">Reference proteome</keyword>
<protein>
    <submittedName>
        <fullName evidence="1">Uncharacterized protein</fullName>
    </submittedName>
</protein>
<accession>A0AAV5BV60</accession>
<comment type="caution">
    <text evidence="1">The sequence shown here is derived from an EMBL/GenBank/DDBJ whole genome shotgun (WGS) entry which is preliminary data.</text>
</comment>
<evidence type="ECO:0000313" key="1">
    <source>
        <dbReference type="EMBL" id="GJM90225.1"/>
    </source>
</evidence>
<sequence>MTLCKALNRRCQILALKASSVQGKAPAPARGGANNPPRLTLTTMAALQHPRHSNVSSNSIARTRICGGVSNLQFRSEVGWSGWGRNMASASGIKGELFPSADSEANMKRESVDAFCARKVTEDVVFLCGEGPPLSALSNDEEGEVTDDEEFASLEDEHNSHNNHDYHGAGDVYPMYIFPHSRHRDGSIYMATNGFKKNYHITNRDEKHSIMDSPVSREVGFASILVKFLPSQVYRHQSVLVIASLHSAIAPLSTATSSSTFLRNLTNTAIYLLPKPRSSQLVPATQHYILHPHQCLTLKTQVMTRVP</sequence>
<evidence type="ECO:0000313" key="2">
    <source>
        <dbReference type="Proteomes" id="UP001054889"/>
    </source>
</evidence>
<proteinExistence type="predicted"/>